<dbReference type="EMBL" id="CAXJRC010000004">
    <property type="protein sequence ID" value="CAL2105172.1"/>
    <property type="molecule type" value="Genomic_DNA"/>
</dbReference>
<proteinExistence type="predicted"/>
<dbReference type="InterPro" id="IPR023393">
    <property type="entry name" value="START-like_dom_sf"/>
</dbReference>
<evidence type="ECO:0000313" key="2">
    <source>
        <dbReference type="Proteomes" id="UP001497602"/>
    </source>
</evidence>
<protein>
    <recommendedName>
        <fullName evidence="3">Cell division protein</fullName>
    </recommendedName>
</protein>
<keyword evidence="2" id="KW-1185">Reference proteome</keyword>
<dbReference type="RefSeq" id="WP_348705762.1">
    <property type="nucleotide sequence ID" value="NZ_CAXIYA010000036.1"/>
</dbReference>
<gene>
    <name evidence="1" type="ORF">T190115A13A_130047</name>
</gene>
<reference evidence="1 2" key="1">
    <citation type="submission" date="2024-05" db="EMBL/GenBank/DDBJ databases">
        <authorList>
            <person name="Duchaud E."/>
        </authorList>
    </citation>
    <scope>NUCLEOTIDE SEQUENCE [LARGE SCALE GENOMIC DNA]</scope>
    <source>
        <strain evidence="1">Ena-SAMPLE-TAB-13-05-2024-13:56:06:370-140305</strain>
    </source>
</reference>
<accession>A0ABP1F9S9</accession>
<organism evidence="1 2">
    <name type="scientific">Tenacibaculum vairaonense</name>
    <dbReference type="NCBI Taxonomy" id="3137860"/>
    <lineage>
        <taxon>Bacteria</taxon>
        <taxon>Pseudomonadati</taxon>
        <taxon>Bacteroidota</taxon>
        <taxon>Flavobacteriia</taxon>
        <taxon>Flavobacteriales</taxon>
        <taxon>Flavobacteriaceae</taxon>
        <taxon>Tenacibaculum</taxon>
    </lineage>
</organism>
<evidence type="ECO:0008006" key="3">
    <source>
        <dbReference type="Google" id="ProtNLM"/>
    </source>
</evidence>
<sequence>MSVIMLFTKIKADKKLVFDLSRSIELHKIATQKTNEKAIAGKTQGLIGLGETVTWRAKHLGVYQNFTSKVIGCKESEYFADTMVKGAFKNFTHEHYFSNIYNCTTLVDVLEFSSPFGILGKLVDFIFLKKYLTMFLKERNQVIKEYAESDKWKEILITDR</sequence>
<dbReference type="Gene3D" id="3.30.530.20">
    <property type="match status" value="1"/>
</dbReference>
<comment type="caution">
    <text evidence="1">The sequence shown here is derived from an EMBL/GenBank/DDBJ whole genome shotgun (WGS) entry which is preliminary data.</text>
</comment>
<dbReference type="SUPFAM" id="SSF55961">
    <property type="entry name" value="Bet v1-like"/>
    <property type="match status" value="1"/>
</dbReference>
<dbReference type="CDD" id="cd07820">
    <property type="entry name" value="SRPBCC_3"/>
    <property type="match status" value="1"/>
</dbReference>
<dbReference type="Proteomes" id="UP001497602">
    <property type="component" value="Unassembled WGS sequence"/>
</dbReference>
<evidence type="ECO:0000313" key="1">
    <source>
        <dbReference type="EMBL" id="CAL2105172.1"/>
    </source>
</evidence>
<name>A0ABP1F9S9_9FLAO</name>